<dbReference type="NCBIfam" id="TIGR00756">
    <property type="entry name" value="PPR"/>
    <property type="match status" value="3"/>
</dbReference>
<evidence type="ECO:0000256" key="1">
    <source>
        <dbReference type="ARBA" id="ARBA00022737"/>
    </source>
</evidence>
<keyword evidence="3" id="KW-1133">Transmembrane helix</keyword>
<reference evidence="4" key="2">
    <citation type="submission" date="2023-05" db="EMBL/GenBank/DDBJ databases">
        <authorList>
            <person name="Schelkunov M.I."/>
        </authorList>
    </citation>
    <scope>NUCLEOTIDE SEQUENCE</scope>
    <source>
        <strain evidence="4">Hsosn_3</strain>
        <tissue evidence="4">Leaf</tissue>
    </source>
</reference>
<proteinExistence type="predicted"/>
<accession>A0AAD8J934</accession>
<keyword evidence="3" id="KW-0472">Membrane</keyword>
<evidence type="ECO:0000256" key="2">
    <source>
        <dbReference type="PROSITE-ProRule" id="PRU00708"/>
    </source>
</evidence>
<dbReference type="InterPro" id="IPR046960">
    <property type="entry name" value="PPR_At4g14850-like_plant"/>
</dbReference>
<evidence type="ECO:0000313" key="5">
    <source>
        <dbReference type="Proteomes" id="UP001237642"/>
    </source>
</evidence>
<name>A0AAD8J934_9APIA</name>
<keyword evidence="5" id="KW-1185">Reference proteome</keyword>
<feature type="repeat" description="PPR" evidence="2">
    <location>
        <begin position="414"/>
        <end position="448"/>
    </location>
</feature>
<dbReference type="EMBL" id="JAUIZM010000002">
    <property type="protein sequence ID" value="KAK1400190.1"/>
    <property type="molecule type" value="Genomic_DNA"/>
</dbReference>
<dbReference type="AlphaFoldDB" id="A0AAD8J934"/>
<feature type="transmembrane region" description="Helical" evidence="3">
    <location>
        <begin position="20"/>
        <end position="40"/>
    </location>
</feature>
<dbReference type="InterPro" id="IPR046848">
    <property type="entry name" value="E_motif"/>
</dbReference>
<dbReference type="Pfam" id="PF20431">
    <property type="entry name" value="E_motif"/>
    <property type="match status" value="1"/>
</dbReference>
<dbReference type="Gene3D" id="1.25.40.10">
    <property type="entry name" value="Tetratricopeptide repeat domain"/>
    <property type="match status" value="5"/>
</dbReference>
<dbReference type="InterPro" id="IPR011990">
    <property type="entry name" value="TPR-like_helical_dom_sf"/>
</dbReference>
<feature type="repeat" description="PPR" evidence="2">
    <location>
        <begin position="151"/>
        <end position="185"/>
    </location>
</feature>
<reference evidence="4" key="1">
    <citation type="submission" date="2023-02" db="EMBL/GenBank/DDBJ databases">
        <title>Genome of toxic invasive species Heracleum sosnowskyi carries increased number of genes despite the absence of recent whole-genome duplications.</title>
        <authorList>
            <person name="Schelkunov M."/>
            <person name="Shtratnikova V."/>
            <person name="Makarenko M."/>
            <person name="Klepikova A."/>
            <person name="Omelchenko D."/>
            <person name="Novikova G."/>
            <person name="Obukhova E."/>
            <person name="Bogdanov V."/>
            <person name="Penin A."/>
            <person name="Logacheva M."/>
        </authorList>
    </citation>
    <scope>NUCLEOTIDE SEQUENCE</scope>
    <source>
        <strain evidence="4">Hsosn_3</strain>
        <tissue evidence="4">Leaf</tissue>
    </source>
</reference>
<dbReference type="PROSITE" id="PS51375">
    <property type="entry name" value="PPR"/>
    <property type="match status" value="4"/>
</dbReference>
<keyword evidence="1" id="KW-0677">Repeat</keyword>
<comment type="caution">
    <text evidence="4">The sequence shown here is derived from an EMBL/GenBank/DDBJ whole genome shotgun (WGS) entry which is preliminary data.</text>
</comment>
<dbReference type="Pfam" id="PF01535">
    <property type="entry name" value="PPR"/>
    <property type="match status" value="3"/>
</dbReference>
<keyword evidence="3" id="KW-0812">Transmembrane</keyword>
<dbReference type="PANTHER" id="PTHR47926">
    <property type="entry name" value="PENTATRICOPEPTIDE REPEAT-CONTAINING PROTEIN"/>
    <property type="match status" value="1"/>
</dbReference>
<dbReference type="PANTHER" id="PTHR47926:SF436">
    <property type="entry name" value="PENTATRICOPEPTIDE REPEAT-CONTAINING PROTEIN ELI1, CHLOROPLASTIC-LIKE ISOFORM X2"/>
    <property type="match status" value="1"/>
</dbReference>
<gene>
    <name evidence="4" type="ORF">POM88_010053</name>
</gene>
<dbReference type="GO" id="GO:0009451">
    <property type="term" value="P:RNA modification"/>
    <property type="evidence" value="ECO:0007669"/>
    <property type="project" value="InterPro"/>
</dbReference>
<dbReference type="InterPro" id="IPR002885">
    <property type="entry name" value="PPR_rpt"/>
</dbReference>
<protein>
    <submittedName>
        <fullName evidence="4">Pentatricopeptide repeat-containing protein</fullName>
    </submittedName>
</protein>
<feature type="repeat" description="PPR" evidence="2">
    <location>
        <begin position="314"/>
        <end position="348"/>
    </location>
</feature>
<dbReference type="GO" id="GO:0003723">
    <property type="term" value="F:RNA binding"/>
    <property type="evidence" value="ECO:0007669"/>
    <property type="project" value="InterPro"/>
</dbReference>
<sequence>MKDLFKFHGHFITTGLSNDTLILSSLLSFTALSAVGNLAYAQLIFNQIKSPNVFMYNTMIRAYVNKPVKALLMYRLMFSVGVCPNNFTFPFVVKGLSRFDDYRYGESVHGTVIKFGYFVDLHVVNSILHMYASFGFSSESVKLFGEIPEPDVVSWNVVIDGLAQCGCFDEVLGAFDEMVVCGVEPSSVTLLGLVSACTKSGDLGVGRLIHLYIVKKEVQVSGNLGNGLLHMYVKFGDMDSAEKLFDRMNVKTVFSWTSMIDGYMQKGDRKSANVFFVQMPEKDVTAWNVMLNGFVVGNDLTAAELIFREAPERDVVSWNCMIAGYAQNKNFTRSLELFKEMLIADFRPDRITIASLLAVCGFAGALYIGEAVHSIMKKQNITGEEVEVALMDMYSKCGAPERAMKSFDGISTKSVLAWSAMIVGLAMNGLSKEALDFFAQMQNEDIKPNEVTFIGVLSACSYAGWVEEGRRLYDAMSEVYGIMPRSEHFGCMVDILARAGLLEEAEIFIQNLPVKADAGVWGALLGGCRLHNDVQMGEKVAEILTELDPSHSGRYILLSNIYAADSRWTDAEKVRKKMRISGVQKTPGYSLIEQSGEIHQFLVGDAS</sequence>
<dbReference type="Proteomes" id="UP001237642">
    <property type="component" value="Unassembled WGS sequence"/>
</dbReference>
<organism evidence="4 5">
    <name type="scientific">Heracleum sosnowskyi</name>
    <dbReference type="NCBI Taxonomy" id="360622"/>
    <lineage>
        <taxon>Eukaryota</taxon>
        <taxon>Viridiplantae</taxon>
        <taxon>Streptophyta</taxon>
        <taxon>Embryophyta</taxon>
        <taxon>Tracheophyta</taxon>
        <taxon>Spermatophyta</taxon>
        <taxon>Magnoliopsida</taxon>
        <taxon>eudicotyledons</taxon>
        <taxon>Gunneridae</taxon>
        <taxon>Pentapetalae</taxon>
        <taxon>asterids</taxon>
        <taxon>campanulids</taxon>
        <taxon>Apiales</taxon>
        <taxon>Apiaceae</taxon>
        <taxon>Apioideae</taxon>
        <taxon>apioid superclade</taxon>
        <taxon>Tordylieae</taxon>
        <taxon>Tordyliinae</taxon>
        <taxon>Heracleum</taxon>
    </lineage>
</organism>
<feature type="repeat" description="PPR" evidence="2">
    <location>
        <begin position="252"/>
        <end position="286"/>
    </location>
</feature>
<evidence type="ECO:0000256" key="3">
    <source>
        <dbReference type="SAM" id="Phobius"/>
    </source>
</evidence>
<dbReference type="FunFam" id="1.25.40.10:FF:000184">
    <property type="entry name" value="Pentatricopeptide repeat-containing protein, chloroplastic"/>
    <property type="match status" value="1"/>
</dbReference>
<dbReference type="Pfam" id="PF13041">
    <property type="entry name" value="PPR_2"/>
    <property type="match status" value="3"/>
</dbReference>
<evidence type="ECO:0000313" key="4">
    <source>
        <dbReference type="EMBL" id="KAK1400190.1"/>
    </source>
</evidence>